<dbReference type="RefSeq" id="WP_013043376.1">
    <property type="nucleotide sequence ID" value="NC_014008.1"/>
</dbReference>
<dbReference type="HOGENOM" id="CLU_091705_2_0_0"/>
<dbReference type="Pfam" id="PF08334">
    <property type="entry name" value="T2SSG"/>
    <property type="match status" value="1"/>
</dbReference>
<dbReference type="AlphaFoldDB" id="D5EJQ5"/>
<keyword evidence="5" id="KW-0488">Methylation</keyword>
<evidence type="ECO:0000256" key="2">
    <source>
        <dbReference type="ARBA" id="ARBA00009984"/>
    </source>
</evidence>
<sequence length="151" mass="16277">MNSELPRPSTRKHSRKAGFSLVEILIVIALIAILATVAISNLGTIFGGQQEKIAQQVVNQGMKLALTAYKLDIGSYPSTDEGLQALVAAPAGKESRWKGPYIEEKTVPLDPWGNAYQYAFPGSRNVSGARSFDIWSLGPNGTEGTDDIGNW</sequence>
<evidence type="ECO:0000256" key="5">
    <source>
        <dbReference type="ARBA" id="ARBA00022481"/>
    </source>
</evidence>
<protein>
    <recommendedName>
        <fullName evidence="3">Type II secretion system core protein G</fullName>
    </recommendedName>
</protein>
<dbReference type="InterPro" id="IPR000983">
    <property type="entry name" value="Bac_GSPG_pilin"/>
</dbReference>
<reference evidence="12 13" key="1">
    <citation type="journal article" date="2010" name="Stand. Genomic Sci.">
        <title>Complete genome sequence of Coraliomargarita akajimensis type strain (04OKA010-24).</title>
        <authorList>
            <person name="Mavromatis K."/>
            <person name="Abt B."/>
            <person name="Brambilla E."/>
            <person name="Lapidus A."/>
            <person name="Copeland A."/>
            <person name="Deshpande S."/>
            <person name="Nolan M."/>
            <person name="Lucas S."/>
            <person name="Tice H."/>
            <person name="Cheng J.F."/>
            <person name="Han C."/>
            <person name="Detter J.C."/>
            <person name="Woyke T."/>
            <person name="Goodwin L."/>
            <person name="Pitluck S."/>
            <person name="Held B."/>
            <person name="Brettin T."/>
            <person name="Tapia R."/>
            <person name="Ivanova N."/>
            <person name="Mikhailova N."/>
            <person name="Pati A."/>
            <person name="Liolios K."/>
            <person name="Chen A."/>
            <person name="Palaniappan K."/>
            <person name="Land M."/>
            <person name="Hauser L."/>
            <person name="Chang Y.J."/>
            <person name="Jeffries C.D."/>
            <person name="Rohde M."/>
            <person name="Goker M."/>
            <person name="Bristow J."/>
            <person name="Eisen J.A."/>
            <person name="Markowitz V."/>
            <person name="Hugenholtz P."/>
            <person name="Klenk H.P."/>
            <person name="Kyrpides N.C."/>
        </authorList>
    </citation>
    <scope>NUCLEOTIDE SEQUENCE [LARGE SCALE GENOMIC DNA]</scope>
    <source>
        <strain evidence="13">DSM 45221 / IAM 15411 / JCM 23193 / KCTC 12865</strain>
    </source>
</reference>
<dbReference type="InterPro" id="IPR010054">
    <property type="entry name" value="Type2_sec_GspG"/>
</dbReference>
<dbReference type="EMBL" id="CP001998">
    <property type="protein sequence ID" value="ADE54654.1"/>
    <property type="molecule type" value="Genomic_DNA"/>
</dbReference>
<keyword evidence="6" id="KW-0997">Cell inner membrane</keyword>
<name>D5EJQ5_CORAD</name>
<evidence type="ECO:0000256" key="1">
    <source>
        <dbReference type="ARBA" id="ARBA00004377"/>
    </source>
</evidence>
<dbReference type="InterPro" id="IPR013545">
    <property type="entry name" value="T2SS_protein-GspG_C"/>
</dbReference>
<keyword evidence="4" id="KW-1003">Cell membrane</keyword>
<evidence type="ECO:0000256" key="9">
    <source>
        <dbReference type="ARBA" id="ARBA00023136"/>
    </source>
</evidence>
<gene>
    <name evidence="12" type="ordered locus">Caka_1635</name>
</gene>
<evidence type="ECO:0000256" key="6">
    <source>
        <dbReference type="ARBA" id="ARBA00022519"/>
    </source>
</evidence>
<dbReference type="PRINTS" id="PR00813">
    <property type="entry name" value="BCTERIALGSPG"/>
</dbReference>
<dbReference type="eggNOG" id="COG4968">
    <property type="taxonomic scope" value="Bacteria"/>
</dbReference>
<dbReference type="NCBIfam" id="TIGR02532">
    <property type="entry name" value="IV_pilin_GFxxxE"/>
    <property type="match status" value="1"/>
</dbReference>
<keyword evidence="13" id="KW-1185">Reference proteome</keyword>
<dbReference type="InterPro" id="IPR012902">
    <property type="entry name" value="N_methyl_site"/>
</dbReference>
<feature type="domain" description="Type II secretion system protein GspG C-terminal" evidence="11">
    <location>
        <begin position="52"/>
        <end position="150"/>
    </location>
</feature>
<dbReference type="STRING" id="583355.Caka_1635"/>
<evidence type="ECO:0000256" key="7">
    <source>
        <dbReference type="ARBA" id="ARBA00022692"/>
    </source>
</evidence>
<keyword evidence="7 10" id="KW-0812">Transmembrane</keyword>
<dbReference type="Proteomes" id="UP000000925">
    <property type="component" value="Chromosome"/>
</dbReference>
<organism evidence="12 13">
    <name type="scientific">Coraliomargarita akajimensis (strain DSM 45221 / IAM 15411 / JCM 23193 / KCTC 12865 / 04OKA010-24)</name>
    <dbReference type="NCBI Taxonomy" id="583355"/>
    <lineage>
        <taxon>Bacteria</taxon>
        <taxon>Pseudomonadati</taxon>
        <taxon>Verrucomicrobiota</taxon>
        <taxon>Opitutia</taxon>
        <taxon>Puniceicoccales</taxon>
        <taxon>Coraliomargaritaceae</taxon>
        <taxon>Coraliomargarita</taxon>
    </lineage>
</organism>
<accession>D5EJQ5</accession>
<evidence type="ECO:0000256" key="3">
    <source>
        <dbReference type="ARBA" id="ARBA00020042"/>
    </source>
</evidence>
<evidence type="ECO:0000259" key="11">
    <source>
        <dbReference type="Pfam" id="PF08334"/>
    </source>
</evidence>
<dbReference type="OrthoDB" id="9795612at2"/>
<evidence type="ECO:0000256" key="8">
    <source>
        <dbReference type="ARBA" id="ARBA00022989"/>
    </source>
</evidence>
<dbReference type="Gene3D" id="3.30.700.10">
    <property type="entry name" value="Glycoprotein, Type 4 Pilin"/>
    <property type="match status" value="1"/>
</dbReference>
<dbReference type="NCBIfam" id="TIGR01710">
    <property type="entry name" value="typeII_sec_gspG"/>
    <property type="match status" value="1"/>
</dbReference>
<keyword evidence="9 10" id="KW-0472">Membrane</keyword>
<evidence type="ECO:0000256" key="10">
    <source>
        <dbReference type="SAM" id="Phobius"/>
    </source>
</evidence>
<dbReference type="InterPro" id="IPR045584">
    <property type="entry name" value="Pilin-like"/>
</dbReference>
<dbReference type="Pfam" id="PF07963">
    <property type="entry name" value="N_methyl"/>
    <property type="match status" value="1"/>
</dbReference>
<evidence type="ECO:0000256" key="4">
    <source>
        <dbReference type="ARBA" id="ARBA00022475"/>
    </source>
</evidence>
<dbReference type="GO" id="GO:0015628">
    <property type="term" value="P:protein secretion by the type II secretion system"/>
    <property type="evidence" value="ECO:0007669"/>
    <property type="project" value="InterPro"/>
</dbReference>
<feature type="transmembrane region" description="Helical" evidence="10">
    <location>
        <begin position="21"/>
        <end position="46"/>
    </location>
</feature>
<evidence type="ECO:0000313" key="12">
    <source>
        <dbReference type="EMBL" id="ADE54654.1"/>
    </source>
</evidence>
<dbReference type="PROSITE" id="PS00409">
    <property type="entry name" value="PROKAR_NTER_METHYL"/>
    <property type="match status" value="1"/>
</dbReference>
<dbReference type="GO" id="GO:0005886">
    <property type="term" value="C:plasma membrane"/>
    <property type="evidence" value="ECO:0007669"/>
    <property type="project" value="UniProtKB-SubCell"/>
</dbReference>
<keyword evidence="8 10" id="KW-1133">Transmembrane helix</keyword>
<dbReference type="GO" id="GO:0015627">
    <property type="term" value="C:type II protein secretion system complex"/>
    <property type="evidence" value="ECO:0007669"/>
    <property type="project" value="InterPro"/>
</dbReference>
<dbReference type="KEGG" id="caa:Caka_1635"/>
<comment type="similarity">
    <text evidence="2">Belongs to the GSP G family.</text>
</comment>
<proteinExistence type="inferred from homology"/>
<evidence type="ECO:0000313" key="13">
    <source>
        <dbReference type="Proteomes" id="UP000000925"/>
    </source>
</evidence>
<dbReference type="SUPFAM" id="SSF54523">
    <property type="entry name" value="Pili subunits"/>
    <property type="match status" value="1"/>
</dbReference>
<comment type="subcellular location">
    <subcellularLocation>
        <location evidence="1">Cell inner membrane</location>
        <topology evidence="1">Single-pass membrane protein</topology>
    </subcellularLocation>
</comment>